<dbReference type="Proteomes" id="UP000051672">
    <property type="component" value="Unassembled WGS sequence"/>
</dbReference>
<feature type="site" description="Interaction with substrate tRNA" evidence="10">
    <location>
        <position position="151"/>
    </location>
</feature>
<feature type="binding site" evidence="10">
    <location>
        <begin position="39"/>
        <end position="44"/>
    </location>
    <ligand>
        <name>substrate</name>
    </ligand>
</feature>
<feature type="site" description="Interaction with substrate tRNA" evidence="10">
    <location>
        <position position="128"/>
    </location>
</feature>
<dbReference type="PANTHER" id="PTHR11088:SF60">
    <property type="entry name" value="TRNA DIMETHYLALLYLTRANSFERASE"/>
    <property type="match status" value="1"/>
</dbReference>
<sequence length="333" mass="36784">MFHEKHLQLLNFVANFIILDSGDEMNNNKPKVLMVVGPTAVGKTDLGVHLAKKFDGEVINGDAYQIYREMAIGTAKVTPAETQGVPHHLVDLVSVRDPFSVVEFKAKATAAIADITIRGKLPIIVGGTGFYLNALRLGLPLGGAAPPTPLRAKLQTELAQKGDQWLWQQLNAVDPAAAANIPPANTRRVIRALEVIATGQLFSNQPEPLVPFDTDVIGLETERALLYERINHRVLVMMQAGLEAEVRAVLREAGPDAQALKAIGYKEFLPYFAGETSLEDVVATIQKNSRHYAKRQLTYFRHQMPTHWFDLLQQPMQLNAIETQVQTWLNGGE</sequence>
<accession>A0A0R2B4G9</accession>
<comment type="caution">
    <text evidence="14">The sequence shown here is derived from an EMBL/GenBank/DDBJ whole genome shotgun (WGS) entry which is preliminary data.</text>
</comment>
<evidence type="ECO:0000256" key="8">
    <source>
        <dbReference type="ARBA" id="ARBA00022842"/>
    </source>
</evidence>
<evidence type="ECO:0000256" key="12">
    <source>
        <dbReference type="RuleBase" id="RU003784"/>
    </source>
</evidence>
<evidence type="ECO:0000313" key="15">
    <source>
        <dbReference type="Proteomes" id="UP000051672"/>
    </source>
</evidence>
<keyword evidence="4 10" id="KW-0808">Transferase</keyword>
<evidence type="ECO:0000256" key="6">
    <source>
        <dbReference type="ARBA" id="ARBA00022741"/>
    </source>
</evidence>
<dbReference type="Gene3D" id="3.40.50.300">
    <property type="entry name" value="P-loop containing nucleotide triphosphate hydrolases"/>
    <property type="match status" value="1"/>
</dbReference>
<evidence type="ECO:0000256" key="4">
    <source>
        <dbReference type="ARBA" id="ARBA00022679"/>
    </source>
</evidence>
<evidence type="ECO:0000256" key="9">
    <source>
        <dbReference type="ARBA" id="ARBA00049563"/>
    </source>
</evidence>
<dbReference type="InterPro" id="IPR027417">
    <property type="entry name" value="P-loop_NTPase"/>
</dbReference>
<keyword evidence="7 10" id="KW-0067">ATP-binding</keyword>
<comment type="caution">
    <text evidence="10">Lacks conserved residue(s) required for the propagation of feature annotation.</text>
</comment>
<protein>
    <recommendedName>
        <fullName evidence="10">tRNA dimethylallyltransferase</fullName>
        <ecNumber evidence="10">2.5.1.75</ecNumber>
    </recommendedName>
    <alternativeName>
        <fullName evidence="10">Dimethylallyl diphosphate:tRNA dimethylallyltransferase</fullName>
        <shortName evidence="10">DMAPP:tRNA dimethylallyltransferase</shortName>
        <shortName evidence="10">DMATase</shortName>
    </alternativeName>
    <alternativeName>
        <fullName evidence="10">Isopentenyl-diphosphate:tRNA isopentenyltransferase</fullName>
        <shortName evidence="10">IPP transferase</shortName>
        <shortName evidence="10">IPPT</shortName>
        <shortName evidence="10">IPTase</shortName>
    </alternativeName>
</protein>
<comment type="function">
    <text evidence="2 10 12">Catalyzes the transfer of a dimethylallyl group onto the adenine at position 37 in tRNAs that read codons beginning with uridine, leading to the formation of N6-(dimethylallyl)adenosine (i(6)A).</text>
</comment>
<dbReference type="GO" id="GO:0005524">
    <property type="term" value="F:ATP binding"/>
    <property type="evidence" value="ECO:0007669"/>
    <property type="project" value="UniProtKB-UniRule"/>
</dbReference>
<organism evidence="14 15">
    <name type="scientific">Lacticaseibacillus brantae DSM 23927</name>
    <dbReference type="NCBI Taxonomy" id="1423727"/>
    <lineage>
        <taxon>Bacteria</taxon>
        <taxon>Bacillati</taxon>
        <taxon>Bacillota</taxon>
        <taxon>Bacilli</taxon>
        <taxon>Lactobacillales</taxon>
        <taxon>Lactobacillaceae</taxon>
        <taxon>Lacticaseibacillus</taxon>
    </lineage>
</organism>
<keyword evidence="6 10" id="KW-0547">Nucleotide-binding</keyword>
<evidence type="ECO:0000256" key="1">
    <source>
        <dbReference type="ARBA" id="ARBA00001946"/>
    </source>
</evidence>
<dbReference type="InterPro" id="IPR039657">
    <property type="entry name" value="Dimethylallyltransferase"/>
</dbReference>
<keyword evidence="15" id="KW-1185">Reference proteome</keyword>
<evidence type="ECO:0000256" key="13">
    <source>
        <dbReference type="RuleBase" id="RU003785"/>
    </source>
</evidence>
<comment type="catalytic activity">
    <reaction evidence="9 10 11">
        <text>adenosine(37) in tRNA + dimethylallyl diphosphate = N(6)-dimethylallyladenosine(37) in tRNA + diphosphate</text>
        <dbReference type="Rhea" id="RHEA:26482"/>
        <dbReference type="Rhea" id="RHEA-COMP:10162"/>
        <dbReference type="Rhea" id="RHEA-COMP:10375"/>
        <dbReference type="ChEBI" id="CHEBI:33019"/>
        <dbReference type="ChEBI" id="CHEBI:57623"/>
        <dbReference type="ChEBI" id="CHEBI:74411"/>
        <dbReference type="ChEBI" id="CHEBI:74415"/>
        <dbReference type="EC" id="2.5.1.75"/>
    </reaction>
</comment>
<gene>
    <name evidence="10" type="primary">miaA</name>
    <name evidence="14" type="ORF">FC34_GL000548</name>
</gene>
<keyword evidence="5 10" id="KW-0819">tRNA processing</keyword>
<dbReference type="GO" id="GO:0006400">
    <property type="term" value="P:tRNA modification"/>
    <property type="evidence" value="ECO:0007669"/>
    <property type="project" value="TreeGrafter"/>
</dbReference>
<comment type="subunit">
    <text evidence="10">Monomer.</text>
</comment>
<dbReference type="SUPFAM" id="SSF52540">
    <property type="entry name" value="P-loop containing nucleoside triphosphate hydrolases"/>
    <property type="match status" value="1"/>
</dbReference>
<evidence type="ECO:0000313" key="14">
    <source>
        <dbReference type="EMBL" id="KRM72836.1"/>
    </source>
</evidence>
<evidence type="ECO:0000256" key="2">
    <source>
        <dbReference type="ARBA" id="ARBA00003213"/>
    </source>
</evidence>
<dbReference type="Pfam" id="PF01715">
    <property type="entry name" value="IPPT"/>
    <property type="match status" value="1"/>
</dbReference>
<name>A0A0R2B4G9_9LACO</name>
<reference evidence="14 15" key="1">
    <citation type="journal article" date="2015" name="Genome Announc.">
        <title>Expanding the biotechnology potential of lactobacilli through comparative genomics of 213 strains and associated genera.</title>
        <authorList>
            <person name="Sun Z."/>
            <person name="Harris H.M."/>
            <person name="McCann A."/>
            <person name="Guo C."/>
            <person name="Argimon S."/>
            <person name="Zhang W."/>
            <person name="Yang X."/>
            <person name="Jeffery I.B."/>
            <person name="Cooney J.C."/>
            <person name="Kagawa T.F."/>
            <person name="Liu W."/>
            <person name="Song Y."/>
            <person name="Salvetti E."/>
            <person name="Wrobel A."/>
            <person name="Rasinkangas P."/>
            <person name="Parkhill J."/>
            <person name="Rea M.C."/>
            <person name="O'Sullivan O."/>
            <person name="Ritari J."/>
            <person name="Douillard F.P."/>
            <person name="Paul Ross R."/>
            <person name="Yang R."/>
            <person name="Briner A.E."/>
            <person name="Felis G.E."/>
            <person name="de Vos W.M."/>
            <person name="Barrangou R."/>
            <person name="Klaenhammer T.R."/>
            <person name="Caufield P.W."/>
            <person name="Cui Y."/>
            <person name="Zhang H."/>
            <person name="O'Toole P.W."/>
        </authorList>
    </citation>
    <scope>NUCLEOTIDE SEQUENCE [LARGE SCALE GENOMIC DNA]</scope>
    <source>
        <strain evidence="14 15">DSM 23927</strain>
    </source>
</reference>
<dbReference type="GO" id="GO:0052381">
    <property type="term" value="F:tRNA dimethylallyltransferase activity"/>
    <property type="evidence" value="ECO:0007669"/>
    <property type="project" value="UniProtKB-UniRule"/>
</dbReference>
<feature type="binding site" evidence="10">
    <location>
        <begin position="37"/>
        <end position="44"/>
    </location>
    <ligand>
        <name>ATP</name>
        <dbReference type="ChEBI" id="CHEBI:30616"/>
    </ligand>
</feature>
<dbReference type="EC" id="2.5.1.75" evidence="10"/>
<evidence type="ECO:0000256" key="7">
    <source>
        <dbReference type="ARBA" id="ARBA00022840"/>
    </source>
</evidence>
<comment type="similarity">
    <text evidence="3 10 13">Belongs to the IPP transferase family.</text>
</comment>
<dbReference type="EMBL" id="AYZQ01000001">
    <property type="protein sequence ID" value="KRM72836.1"/>
    <property type="molecule type" value="Genomic_DNA"/>
</dbReference>
<evidence type="ECO:0000256" key="11">
    <source>
        <dbReference type="RuleBase" id="RU003783"/>
    </source>
</evidence>
<evidence type="ECO:0000256" key="5">
    <source>
        <dbReference type="ARBA" id="ARBA00022694"/>
    </source>
</evidence>
<dbReference type="AlphaFoldDB" id="A0A0R2B4G9"/>
<dbReference type="PATRIC" id="fig|1423727.3.peg.551"/>
<dbReference type="InterPro" id="IPR018022">
    <property type="entry name" value="IPT"/>
</dbReference>
<dbReference type="Gene3D" id="1.10.20.140">
    <property type="match status" value="1"/>
</dbReference>
<evidence type="ECO:0000256" key="3">
    <source>
        <dbReference type="ARBA" id="ARBA00005842"/>
    </source>
</evidence>
<proteinExistence type="inferred from homology"/>
<dbReference type="PANTHER" id="PTHR11088">
    <property type="entry name" value="TRNA DIMETHYLALLYLTRANSFERASE"/>
    <property type="match status" value="1"/>
</dbReference>
<comment type="cofactor">
    <cofactor evidence="1 10">
        <name>Mg(2+)</name>
        <dbReference type="ChEBI" id="CHEBI:18420"/>
    </cofactor>
</comment>
<dbReference type="NCBIfam" id="TIGR00174">
    <property type="entry name" value="miaA"/>
    <property type="match status" value="1"/>
</dbReference>
<evidence type="ECO:0000256" key="10">
    <source>
        <dbReference type="HAMAP-Rule" id="MF_00185"/>
    </source>
</evidence>
<dbReference type="HAMAP" id="MF_00185">
    <property type="entry name" value="IPP_trans"/>
    <property type="match status" value="1"/>
</dbReference>
<keyword evidence="8 10" id="KW-0460">Magnesium</keyword>
<dbReference type="STRING" id="1423727.FC34_GL000548"/>